<comment type="caution">
    <text evidence="1">The sequence shown here is derived from an EMBL/GenBank/DDBJ whole genome shotgun (WGS) entry which is preliminary data.</text>
</comment>
<reference evidence="1 2" key="1">
    <citation type="journal article" date="2024" name="Chem. Sci.">
        <title>Discovery of megapolipeptins by genome mining of a Burkholderiales bacteria collection.</title>
        <authorList>
            <person name="Paulo B.S."/>
            <person name="Recchia M.J.J."/>
            <person name="Lee S."/>
            <person name="Fergusson C.H."/>
            <person name="Romanowski S.B."/>
            <person name="Hernandez A."/>
            <person name="Krull N."/>
            <person name="Liu D.Y."/>
            <person name="Cavanagh H."/>
            <person name="Bos A."/>
            <person name="Gray C.A."/>
            <person name="Murphy B.T."/>
            <person name="Linington R.G."/>
            <person name="Eustaquio A.S."/>
        </authorList>
    </citation>
    <scope>NUCLEOTIDE SEQUENCE [LARGE SCALE GENOMIC DNA]</scope>
    <source>
        <strain evidence="1 2">RL17-338-BIC-A</strain>
    </source>
</reference>
<proteinExistence type="predicted"/>
<dbReference type="EMBL" id="JAQQCF010000030">
    <property type="protein sequence ID" value="MFM0640582.1"/>
    <property type="molecule type" value="Genomic_DNA"/>
</dbReference>
<gene>
    <name evidence="1" type="ORF">PQQ63_28200</name>
</gene>
<organism evidence="1 2">
    <name type="scientific">Paraburkholderia metrosideri</name>
    <dbReference type="NCBI Taxonomy" id="580937"/>
    <lineage>
        <taxon>Bacteria</taxon>
        <taxon>Pseudomonadati</taxon>
        <taxon>Pseudomonadota</taxon>
        <taxon>Betaproteobacteria</taxon>
        <taxon>Burkholderiales</taxon>
        <taxon>Burkholderiaceae</taxon>
        <taxon>Paraburkholderia</taxon>
    </lineage>
</organism>
<sequence>MFKEAAWHDFRHIADLSDVFALLGADDWRIYSYVKEARCFNIETFLVDWESGAKMLNPECFIECAVCHIHTADKFLICE</sequence>
<dbReference type="RefSeq" id="WP_408232604.1">
    <property type="nucleotide sequence ID" value="NZ_JAQQCF010000030.1"/>
</dbReference>
<evidence type="ECO:0000313" key="1">
    <source>
        <dbReference type="EMBL" id="MFM0640582.1"/>
    </source>
</evidence>
<keyword evidence="2" id="KW-1185">Reference proteome</keyword>
<evidence type="ECO:0000313" key="2">
    <source>
        <dbReference type="Proteomes" id="UP001629432"/>
    </source>
</evidence>
<accession>A0ABW9E0V4</accession>
<name>A0ABW9E0V4_9BURK</name>
<protein>
    <submittedName>
        <fullName evidence="1">Uncharacterized protein</fullName>
    </submittedName>
</protein>
<dbReference type="Proteomes" id="UP001629432">
    <property type="component" value="Unassembled WGS sequence"/>
</dbReference>